<dbReference type="RefSeq" id="WP_270898037.1">
    <property type="nucleotide sequence ID" value="NZ_JBHSPF010000018.1"/>
</dbReference>
<gene>
    <name evidence="1" type="ORF">ACFPTR_03975</name>
</gene>
<dbReference type="EMBL" id="JBHSPF010000018">
    <property type="protein sequence ID" value="MFC5628050.1"/>
    <property type="molecule type" value="Genomic_DNA"/>
</dbReference>
<proteinExistence type="predicted"/>
<sequence>MNLEERTEENMAYMVNQIRTKLQAVNRGALRGERFDLQKYDELKEVYELVTHKDGFSLQEIDAIVSELGTMTKE</sequence>
<evidence type="ECO:0000313" key="1">
    <source>
        <dbReference type="EMBL" id="MFC5628050.1"/>
    </source>
</evidence>
<accession>A0ABW0U3L4</accession>
<dbReference type="Proteomes" id="UP001596143">
    <property type="component" value="Unassembled WGS sequence"/>
</dbReference>
<reference evidence="2" key="1">
    <citation type="journal article" date="2019" name="Int. J. Syst. Evol. Microbiol.">
        <title>The Global Catalogue of Microorganisms (GCM) 10K type strain sequencing project: providing services to taxonomists for standard genome sequencing and annotation.</title>
        <authorList>
            <consortium name="The Broad Institute Genomics Platform"/>
            <consortium name="The Broad Institute Genome Sequencing Center for Infectious Disease"/>
            <person name="Wu L."/>
            <person name="Ma J."/>
        </authorList>
    </citation>
    <scope>NUCLEOTIDE SEQUENCE [LARGE SCALE GENOMIC DNA]</scope>
    <source>
        <strain evidence="2">CGMCC 1.15790</strain>
    </source>
</reference>
<name>A0ABW0U3L4_9BACI</name>
<evidence type="ECO:0000313" key="2">
    <source>
        <dbReference type="Proteomes" id="UP001596143"/>
    </source>
</evidence>
<protein>
    <submittedName>
        <fullName evidence="1">DUF1128 domain-containing protein</fullName>
    </submittedName>
</protein>
<dbReference type="InterPro" id="IPR009507">
    <property type="entry name" value="UPF0435"/>
</dbReference>
<organism evidence="1 2">
    <name type="scientific">Aliibacillus thermotolerans</name>
    <dbReference type="NCBI Taxonomy" id="1834418"/>
    <lineage>
        <taxon>Bacteria</taxon>
        <taxon>Bacillati</taxon>
        <taxon>Bacillota</taxon>
        <taxon>Bacilli</taxon>
        <taxon>Bacillales</taxon>
        <taxon>Bacillaceae</taxon>
        <taxon>Aliibacillus</taxon>
    </lineage>
</organism>
<keyword evidence="2" id="KW-1185">Reference proteome</keyword>
<comment type="caution">
    <text evidence="1">The sequence shown here is derived from an EMBL/GenBank/DDBJ whole genome shotgun (WGS) entry which is preliminary data.</text>
</comment>
<dbReference type="Pfam" id="PF06569">
    <property type="entry name" value="DUF1128"/>
    <property type="match status" value="1"/>
</dbReference>